<name>A0AAU9CWH2_9BACT</name>
<dbReference type="SUPFAM" id="SSF51445">
    <property type="entry name" value="(Trans)glycosidases"/>
    <property type="match status" value="1"/>
</dbReference>
<dbReference type="SUPFAM" id="SSF49785">
    <property type="entry name" value="Galactose-binding domain-like"/>
    <property type="match status" value="1"/>
</dbReference>
<dbReference type="KEGG" id="fax:FUAX_38190"/>
<dbReference type="RefSeq" id="WP_338392885.1">
    <property type="nucleotide sequence ID" value="NZ_AP025314.1"/>
</dbReference>
<dbReference type="Gene3D" id="2.60.120.260">
    <property type="entry name" value="Galactose-binding domain-like"/>
    <property type="match status" value="1"/>
</dbReference>
<dbReference type="Gene3D" id="3.20.20.70">
    <property type="entry name" value="Aldolase class I"/>
    <property type="match status" value="1"/>
</dbReference>
<dbReference type="InterPro" id="IPR051913">
    <property type="entry name" value="GH2_Domain-Containing"/>
</dbReference>
<evidence type="ECO:0000313" key="1">
    <source>
        <dbReference type="EMBL" id="BDD11387.1"/>
    </source>
</evidence>
<reference evidence="1 2" key="1">
    <citation type="submission" date="2021-12" db="EMBL/GenBank/DDBJ databases">
        <title>Genome sequencing of bacteria with rrn-lacking chromosome and rrn-plasmid.</title>
        <authorList>
            <person name="Anda M."/>
            <person name="Iwasaki W."/>
        </authorList>
    </citation>
    <scope>NUCLEOTIDE SEQUENCE [LARGE SCALE GENOMIC DNA]</scope>
    <source>
        <strain evidence="1 2">DSM 100852</strain>
    </source>
</reference>
<gene>
    <name evidence="1" type="ORF">FUAX_38190</name>
</gene>
<keyword evidence="2" id="KW-1185">Reference proteome</keyword>
<dbReference type="InterPro" id="IPR008979">
    <property type="entry name" value="Galactose-bd-like_sf"/>
</dbReference>
<dbReference type="InterPro" id="IPR017853">
    <property type="entry name" value="GH"/>
</dbReference>
<proteinExistence type="predicted"/>
<dbReference type="InterPro" id="IPR013785">
    <property type="entry name" value="Aldolase_TIM"/>
</dbReference>
<evidence type="ECO:0000313" key="2">
    <source>
        <dbReference type="Proteomes" id="UP001348817"/>
    </source>
</evidence>
<dbReference type="PANTHER" id="PTHR42732:SF1">
    <property type="entry name" value="BETA-MANNOSIDASE"/>
    <property type="match status" value="1"/>
</dbReference>
<accession>A0AAU9CWH2</accession>
<organism evidence="1 2">
    <name type="scientific">Fulvitalea axinellae</name>
    <dbReference type="NCBI Taxonomy" id="1182444"/>
    <lineage>
        <taxon>Bacteria</taxon>
        <taxon>Pseudomonadati</taxon>
        <taxon>Bacteroidota</taxon>
        <taxon>Cytophagia</taxon>
        <taxon>Cytophagales</taxon>
        <taxon>Persicobacteraceae</taxon>
        <taxon>Fulvitalea</taxon>
    </lineage>
</organism>
<dbReference type="AlphaFoldDB" id="A0AAU9CWH2"/>
<dbReference type="EMBL" id="AP025314">
    <property type="protein sequence ID" value="BDD11387.1"/>
    <property type="molecule type" value="Genomic_DNA"/>
</dbReference>
<dbReference type="PANTHER" id="PTHR42732">
    <property type="entry name" value="BETA-GALACTOSIDASE"/>
    <property type="match status" value="1"/>
</dbReference>
<protein>
    <submittedName>
        <fullName evidence="1">Uncharacterized protein</fullName>
    </submittedName>
</protein>
<dbReference type="Proteomes" id="UP001348817">
    <property type="component" value="Chromosome"/>
</dbReference>
<sequence length="822" mass="93197">MQRIIVTFIVSVLCLACSDIRTLETDSYTLENGKVSRSISWRNGKLKTVSLSNKISGKTLQSSGESFHIIADGLDKPITGANSEVTGATLKSSNGVETLRVSLRNNNFPKVKIQAVYQLAEDKFYGRKWIEVNVPENGHVPAQSLAVEDITFTEKPSSGCDGNGQPVYLNGDFFMGLEWPVARNRYDYGKYTATHKPGWNLTGNYISKKAVWGATPTGKAKEWFLEKYLPEIRITPPKPVVLYNSWYDIRGLDSQLLPDYASTLNGFATKLEKEHGIPVDYFVPDDFWQDRHSVYQPLDSAAHWQLRDMVESKLSQGKFGIWMPVSACRALDMNWAKENGYDIGVPKLWGSSTLCLSGEKYHKELRKRLKETIQDQRILYFKHDNNHLNCPSDKHGHRPNSDSQVEEIFELMEYMRKLNPDVYLNYTTGMNLSPWWLMGADCIWIGGGDVGVGGIGPQRERAITHRDKVIKNNDRFQFPQNSMMTHGIIKGRYIYGFPKEPTKNWEHYVTMFVGRGVSMYELYLSPSILSDSEWDFLGKTLSWAKDNSDILLNNTRLILGDVRKGEPYGYAHTKDNKSIVFLRNPSDNTVLDKSSKLTLDEGWKVLRTDKSLPENVTASNFDDSGWKTESVKNMRITKTDATNLAYRKTFKAPENWKGKAVRLNFGGADDEYRIFLNGKEIASHKGWGGLWINGQEVPQLTGHYGAAEYYNYNAEPLAIDIPAESIQAGKNNTLAVLIKNKGKFGGVYRNVSLVPIQNRKETRAELKLDANTLGIDPKYKNAKIKWVYPANNQPNETLRVGESRKFTMAPFDVYALEIEFSE</sequence>